<evidence type="ECO:0000256" key="1">
    <source>
        <dbReference type="ARBA" id="ARBA00004214"/>
    </source>
</evidence>
<dbReference type="Pfam" id="PF06244">
    <property type="entry name" value="Ccdc124"/>
    <property type="match status" value="1"/>
</dbReference>
<dbReference type="InterPro" id="IPR010422">
    <property type="entry name" value="Ccdc124/Oxs1"/>
</dbReference>
<dbReference type="Proteomes" id="UP001159427">
    <property type="component" value="Unassembled WGS sequence"/>
</dbReference>
<organism evidence="6 7">
    <name type="scientific">Porites evermanni</name>
    <dbReference type="NCBI Taxonomy" id="104178"/>
    <lineage>
        <taxon>Eukaryota</taxon>
        <taxon>Metazoa</taxon>
        <taxon>Cnidaria</taxon>
        <taxon>Anthozoa</taxon>
        <taxon>Hexacorallia</taxon>
        <taxon>Scleractinia</taxon>
        <taxon>Fungiina</taxon>
        <taxon>Poritidae</taxon>
        <taxon>Porites</taxon>
    </lineage>
</organism>
<keyword evidence="7" id="KW-1185">Reference proteome</keyword>
<accession>A0ABN8LYP9</accession>
<feature type="compositionally biased region" description="Basic and acidic residues" evidence="4">
    <location>
        <begin position="52"/>
        <end position="65"/>
    </location>
</feature>
<protein>
    <recommendedName>
        <fullName evidence="5">Coiled-coil domain-containing protein</fullName>
    </recommendedName>
</protein>
<feature type="compositionally biased region" description="Basic and acidic residues" evidence="4">
    <location>
        <begin position="74"/>
        <end position="83"/>
    </location>
</feature>
<comment type="subcellular location">
    <subcellularLocation>
        <location evidence="1">Midbody</location>
    </subcellularLocation>
</comment>
<feature type="region of interest" description="Disordered" evidence="4">
    <location>
        <begin position="1"/>
        <end position="129"/>
    </location>
</feature>
<name>A0ABN8LYP9_9CNID</name>
<feature type="domain" description="Coiled-coil" evidence="5">
    <location>
        <begin position="130"/>
        <end position="215"/>
    </location>
</feature>
<evidence type="ECO:0000259" key="5">
    <source>
        <dbReference type="Pfam" id="PF06244"/>
    </source>
</evidence>
<evidence type="ECO:0000313" key="7">
    <source>
        <dbReference type="Proteomes" id="UP001159427"/>
    </source>
</evidence>
<comment type="caution">
    <text evidence="6">The sequence shown here is derived from an EMBL/GenBank/DDBJ whole genome shotgun (WGS) entry which is preliminary data.</text>
</comment>
<dbReference type="PANTHER" id="PTHR21680:SF0">
    <property type="entry name" value="COILED-COIL DOMAIN-CONTAINING PROTEIN 124"/>
    <property type="match status" value="1"/>
</dbReference>
<gene>
    <name evidence="6" type="ORF">PEVE_00015403</name>
</gene>
<comment type="similarity">
    <text evidence="2">Belongs to the CCDC124 family.</text>
</comment>
<reference evidence="6 7" key="1">
    <citation type="submission" date="2022-05" db="EMBL/GenBank/DDBJ databases">
        <authorList>
            <consortium name="Genoscope - CEA"/>
            <person name="William W."/>
        </authorList>
    </citation>
    <scope>NUCLEOTIDE SEQUENCE [LARGE SCALE GENOMIC DNA]</scope>
</reference>
<proteinExistence type="inferred from homology"/>
<feature type="compositionally biased region" description="Basic and acidic residues" evidence="4">
    <location>
        <begin position="11"/>
        <end position="32"/>
    </location>
</feature>
<keyword evidence="3" id="KW-0175">Coiled coil</keyword>
<dbReference type="PANTHER" id="PTHR21680">
    <property type="entry name" value="COILED-COIL DOMAIN-CONTAINING PROTEIN 124"/>
    <property type="match status" value="1"/>
</dbReference>
<feature type="compositionally biased region" description="Acidic residues" evidence="4">
    <location>
        <begin position="118"/>
        <end position="127"/>
    </location>
</feature>
<evidence type="ECO:0000256" key="4">
    <source>
        <dbReference type="SAM" id="MobiDB-lite"/>
    </source>
</evidence>
<evidence type="ECO:0000256" key="2">
    <source>
        <dbReference type="ARBA" id="ARBA00008296"/>
    </source>
</evidence>
<dbReference type="InterPro" id="IPR054414">
    <property type="entry name" value="Ccdc124/Oxs1_C"/>
</dbReference>
<evidence type="ECO:0000256" key="3">
    <source>
        <dbReference type="ARBA" id="ARBA00023054"/>
    </source>
</evidence>
<evidence type="ECO:0000313" key="6">
    <source>
        <dbReference type="EMBL" id="CAH3022437.1"/>
    </source>
</evidence>
<sequence length="222" mass="25416">MPKKFKGVNTKAEEARSRKEAAKAAERERKEKEEEDKYWEDTDKHVMRKQQRKEDKERKRLDATQRKAANQEALKAEESELKSKASSIPTKVTVASIQAERERKAAQAAAAAAKSQKEEEEKEDLLDENPNQMVAALMAAEGAVEARSVEDAIAVLKVAETPVDKHPEKRMKAAYNAYEERELPLLKEENPNLRLSQLKQLLKKEWMKSPENPMNMVYAKKK</sequence>
<dbReference type="EMBL" id="CALNXI010000219">
    <property type="protein sequence ID" value="CAH3022437.1"/>
    <property type="molecule type" value="Genomic_DNA"/>
</dbReference>